<feature type="transmembrane region" description="Helical" evidence="1">
    <location>
        <begin position="79"/>
        <end position="100"/>
    </location>
</feature>
<dbReference type="EMBL" id="LODT01000034">
    <property type="protein sequence ID" value="KYQ91818.1"/>
    <property type="molecule type" value="Genomic_DNA"/>
</dbReference>
<keyword evidence="1" id="KW-0472">Membrane</keyword>
<evidence type="ECO:0000313" key="2">
    <source>
        <dbReference type="EMBL" id="KYQ91818.1"/>
    </source>
</evidence>
<feature type="transmembrane region" description="Helical" evidence="1">
    <location>
        <begin position="181"/>
        <end position="202"/>
    </location>
</feature>
<keyword evidence="1" id="KW-0812">Transmembrane</keyword>
<gene>
    <name evidence="2" type="ORF">DLAC_07613</name>
</gene>
<sequence>MGRKTNLVGSFVLTLFFLGTCALSFVFSWYTIIVTSKQSTEEVTTQYFLTWTKIMQIGQHGSETDTTYDELEASETQNIFQFTLSFLAISTVLGMLTALFQMMATLKKSKRLKIMSGLTALLTFIGVSISVFSFFRITKALEEDQVCLFYNSPSNPDQTSCTKFIGSQDNNYYSITYRPYVGFWVGISAVFLALLSAITNFYKWRYSKHEHYHLINYH</sequence>
<reference evidence="2 3" key="1">
    <citation type="submission" date="2015-12" db="EMBL/GenBank/DDBJ databases">
        <title>Dictyostelia acquired genes for synthesis and detection of signals that induce cell-type specialization by lateral gene transfer from prokaryotes.</title>
        <authorList>
            <person name="Gloeckner G."/>
            <person name="Schaap P."/>
        </authorList>
    </citation>
    <scope>NUCLEOTIDE SEQUENCE [LARGE SCALE GENOMIC DNA]</scope>
    <source>
        <strain evidence="2 3">TK</strain>
    </source>
</reference>
<name>A0A151ZCY6_TIELA</name>
<protein>
    <recommendedName>
        <fullName evidence="4">Transmembrane protein</fullName>
    </recommendedName>
</protein>
<dbReference type="PANTHER" id="PTHR38736">
    <property type="entry name" value="TRANSMEMBRANE PROTEIN-RELATED"/>
    <property type="match status" value="1"/>
</dbReference>
<dbReference type="Proteomes" id="UP000076078">
    <property type="component" value="Unassembled WGS sequence"/>
</dbReference>
<dbReference type="AlphaFoldDB" id="A0A151ZCY6"/>
<organism evidence="2 3">
    <name type="scientific">Tieghemostelium lacteum</name>
    <name type="common">Slime mold</name>
    <name type="synonym">Dictyostelium lacteum</name>
    <dbReference type="NCBI Taxonomy" id="361077"/>
    <lineage>
        <taxon>Eukaryota</taxon>
        <taxon>Amoebozoa</taxon>
        <taxon>Evosea</taxon>
        <taxon>Eumycetozoa</taxon>
        <taxon>Dictyostelia</taxon>
        <taxon>Dictyosteliales</taxon>
        <taxon>Raperosteliaceae</taxon>
        <taxon>Tieghemostelium</taxon>
    </lineage>
</organism>
<evidence type="ECO:0000256" key="1">
    <source>
        <dbReference type="SAM" id="Phobius"/>
    </source>
</evidence>
<accession>A0A151ZCY6</accession>
<feature type="transmembrane region" description="Helical" evidence="1">
    <location>
        <begin position="112"/>
        <end position="135"/>
    </location>
</feature>
<keyword evidence="3" id="KW-1185">Reference proteome</keyword>
<evidence type="ECO:0000313" key="3">
    <source>
        <dbReference type="Proteomes" id="UP000076078"/>
    </source>
</evidence>
<dbReference type="OMA" id="WDEYRIT"/>
<feature type="transmembrane region" description="Helical" evidence="1">
    <location>
        <begin position="7"/>
        <end position="30"/>
    </location>
</feature>
<dbReference type="PANTHER" id="PTHR38736:SF2">
    <property type="entry name" value="TRANSMEMBRANE PROTEIN"/>
    <property type="match status" value="1"/>
</dbReference>
<comment type="caution">
    <text evidence="2">The sequence shown here is derived from an EMBL/GenBank/DDBJ whole genome shotgun (WGS) entry which is preliminary data.</text>
</comment>
<keyword evidence="1" id="KW-1133">Transmembrane helix</keyword>
<dbReference type="InParanoid" id="A0A151ZCY6"/>
<evidence type="ECO:0008006" key="4">
    <source>
        <dbReference type="Google" id="ProtNLM"/>
    </source>
</evidence>
<proteinExistence type="predicted"/>